<evidence type="ECO:0000313" key="4">
    <source>
        <dbReference type="Proteomes" id="UP001218895"/>
    </source>
</evidence>
<protein>
    <submittedName>
        <fullName evidence="3">ATP-binding protein</fullName>
    </submittedName>
</protein>
<gene>
    <name evidence="3" type="ORF">L1994_11795</name>
</gene>
<dbReference type="GeneID" id="79951094"/>
<keyword evidence="3" id="KW-0067">ATP-binding</keyword>
<evidence type="ECO:0000259" key="1">
    <source>
        <dbReference type="Pfam" id="PF01637"/>
    </source>
</evidence>
<dbReference type="InterPro" id="IPR036390">
    <property type="entry name" value="WH_DNA-bd_sf"/>
</dbReference>
<dbReference type="PANTHER" id="PTHR34704:SF1">
    <property type="entry name" value="ATPASE"/>
    <property type="match status" value="1"/>
</dbReference>
<accession>A0AAF0FRY7</accession>
<reference evidence="3" key="1">
    <citation type="submission" date="2022-01" db="EMBL/GenBank/DDBJ databases">
        <title>Complete genome of Methanomicrobium antiquum DSM 21220.</title>
        <authorList>
            <person name="Chen S.-C."/>
            <person name="You Y.-T."/>
            <person name="Zhou Y.-Z."/>
            <person name="Lai M.-C."/>
        </authorList>
    </citation>
    <scope>NUCLEOTIDE SEQUENCE</scope>
    <source>
        <strain evidence="3">DSM 21220</strain>
    </source>
</reference>
<dbReference type="AlphaFoldDB" id="A0AAF0FRY7"/>
<dbReference type="Gene3D" id="3.40.50.300">
    <property type="entry name" value="P-loop containing nucleotide triphosphate hydrolases"/>
    <property type="match status" value="1"/>
</dbReference>
<organism evidence="3 4">
    <name type="scientific">Methanomicrobium antiquum</name>
    <dbReference type="NCBI Taxonomy" id="487686"/>
    <lineage>
        <taxon>Archaea</taxon>
        <taxon>Methanobacteriati</taxon>
        <taxon>Methanobacteriota</taxon>
        <taxon>Stenosarchaea group</taxon>
        <taxon>Methanomicrobia</taxon>
        <taxon>Methanomicrobiales</taxon>
        <taxon>Methanomicrobiaceae</taxon>
        <taxon>Methanomicrobium</taxon>
    </lineage>
</organism>
<evidence type="ECO:0000259" key="2">
    <source>
        <dbReference type="Pfam" id="PF03008"/>
    </source>
</evidence>
<name>A0AAF0FRY7_9EURY</name>
<dbReference type="KEGG" id="manq:L1994_11795"/>
<keyword evidence="3" id="KW-0547">Nucleotide-binding</keyword>
<dbReference type="InterPro" id="IPR011579">
    <property type="entry name" value="ATPase_dom"/>
</dbReference>
<feature type="domain" description="ATPase" evidence="1">
    <location>
        <begin position="11"/>
        <end position="213"/>
    </location>
</feature>
<dbReference type="Proteomes" id="UP001218895">
    <property type="component" value="Chromosome"/>
</dbReference>
<dbReference type="SUPFAM" id="SSF46785">
    <property type="entry name" value="Winged helix' DNA-binding domain"/>
    <property type="match status" value="1"/>
</dbReference>
<keyword evidence="4" id="KW-1185">Reference proteome</keyword>
<dbReference type="RefSeq" id="WP_278099637.1">
    <property type="nucleotide sequence ID" value="NZ_CP091092.1"/>
</dbReference>
<dbReference type="InterPro" id="IPR027417">
    <property type="entry name" value="P-loop_NTPase"/>
</dbReference>
<proteinExistence type="predicted"/>
<sequence length="463" mass="54876">MQSIILMIQPFVNRESELDFLNRKYNENSAQMIVLYGKRRIGKTELIKKFIEDKDGTYILCTNDSKEENIKEMKDKFAILTGKEYFRDIDVSSFYSLYKHLSEEMGNRKVVIAIDEFPYLIELNRGVVSVFQKIWDELLINSNIFLIICGSSIGMMETEVLDYKSPLYGRRTGEWNVSPMSFKHLKYFYPDYEKDSLFCLWAICGGIPFYLQKMNGSLTVEENIKDKIFRKGEVLYNEPKILLREEFRESKTYTLILKYLSLGYNKQGELSSVTGIEKGNLSKYLSVLENLRFIEYILPLGRKKGGIYEISDQFFRFWFRFVYPNLSDLEMGLIDEVYYRISLQLNAYYGKQFERLVIEQIKNKEVPLPFTYTDVRPWWHKENEIDAVVTNPESREILFVECKWKTLSKTDAERILFSLEKKSDCVQWNNELRKEYFALFAKKIEGKETLRKTGYFVFDLDDI</sequence>
<dbReference type="InterPro" id="IPR004256">
    <property type="entry name" value="DUF234"/>
</dbReference>
<dbReference type="EMBL" id="CP091092">
    <property type="protein sequence ID" value="WFN36801.1"/>
    <property type="molecule type" value="Genomic_DNA"/>
</dbReference>
<dbReference type="SUPFAM" id="SSF52540">
    <property type="entry name" value="P-loop containing nucleoside triphosphate hydrolases"/>
    <property type="match status" value="1"/>
</dbReference>
<dbReference type="Pfam" id="PF01637">
    <property type="entry name" value="ATPase_2"/>
    <property type="match status" value="1"/>
</dbReference>
<dbReference type="GO" id="GO:0005524">
    <property type="term" value="F:ATP binding"/>
    <property type="evidence" value="ECO:0007669"/>
    <property type="project" value="UniProtKB-KW"/>
</dbReference>
<feature type="domain" description="DUF234" evidence="2">
    <location>
        <begin position="318"/>
        <end position="415"/>
    </location>
</feature>
<dbReference type="PANTHER" id="PTHR34704">
    <property type="entry name" value="ATPASE"/>
    <property type="match status" value="1"/>
</dbReference>
<evidence type="ECO:0000313" key="3">
    <source>
        <dbReference type="EMBL" id="WFN36801.1"/>
    </source>
</evidence>
<dbReference type="Pfam" id="PF03008">
    <property type="entry name" value="DUF234"/>
    <property type="match status" value="1"/>
</dbReference>